<feature type="compositionally biased region" description="Pro residues" evidence="1">
    <location>
        <begin position="24"/>
        <end position="38"/>
    </location>
</feature>
<dbReference type="PANTHER" id="PTHR46599">
    <property type="entry name" value="PIGGYBAC TRANSPOSABLE ELEMENT-DERIVED PROTEIN 4"/>
    <property type="match status" value="1"/>
</dbReference>
<reference evidence="3 4" key="1">
    <citation type="submission" date="2017-07" db="EMBL/GenBank/DDBJ databases">
        <authorList>
            <person name="Talla V."/>
            <person name="Backstrom N."/>
        </authorList>
    </citation>
    <scope>NUCLEOTIDE SEQUENCE [LARGE SCALE GENOMIC DNA]</scope>
</reference>
<feature type="compositionally biased region" description="Basic residues" evidence="1">
    <location>
        <begin position="1"/>
        <end position="11"/>
    </location>
</feature>
<feature type="region of interest" description="Disordered" evidence="1">
    <location>
        <begin position="1"/>
        <end position="53"/>
    </location>
</feature>
<dbReference type="AlphaFoldDB" id="A0A5E4PY94"/>
<feature type="domain" description="PiggyBac transposable element-derived protein" evidence="2">
    <location>
        <begin position="266"/>
        <end position="407"/>
    </location>
</feature>
<evidence type="ECO:0000259" key="2">
    <source>
        <dbReference type="Pfam" id="PF13843"/>
    </source>
</evidence>
<dbReference type="Pfam" id="PF13843">
    <property type="entry name" value="DDE_Tnp_1_7"/>
    <property type="match status" value="3"/>
</dbReference>
<feature type="domain" description="PiggyBac transposable element-derived protein" evidence="2">
    <location>
        <begin position="417"/>
        <end position="468"/>
    </location>
</feature>
<protein>
    <recommendedName>
        <fullName evidence="2">PiggyBac transposable element-derived protein domain-containing protein</fullName>
    </recommendedName>
</protein>
<organism evidence="3 4">
    <name type="scientific">Leptidea sinapis</name>
    <dbReference type="NCBI Taxonomy" id="189913"/>
    <lineage>
        <taxon>Eukaryota</taxon>
        <taxon>Metazoa</taxon>
        <taxon>Ecdysozoa</taxon>
        <taxon>Arthropoda</taxon>
        <taxon>Hexapoda</taxon>
        <taxon>Insecta</taxon>
        <taxon>Pterygota</taxon>
        <taxon>Neoptera</taxon>
        <taxon>Endopterygota</taxon>
        <taxon>Lepidoptera</taxon>
        <taxon>Glossata</taxon>
        <taxon>Ditrysia</taxon>
        <taxon>Papilionoidea</taxon>
        <taxon>Pieridae</taxon>
        <taxon>Dismorphiinae</taxon>
        <taxon>Leptidea</taxon>
    </lineage>
</organism>
<feature type="domain" description="PiggyBac transposable element-derived protein" evidence="2">
    <location>
        <begin position="185"/>
        <end position="261"/>
    </location>
</feature>
<gene>
    <name evidence="3" type="ORF">LSINAPIS_LOCUS2898</name>
</gene>
<dbReference type="Proteomes" id="UP000324832">
    <property type="component" value="Unassembled WGS sequence"/>
</dbReference>
<dbReference type="InterPro" id="IPR029526">
    <property type="entry name" value="PGBD"/>
</dbReference>
<name>A0A5E4PY94_9NEOP</name>
<dbReference type="PANTHER" id="PTHR46599:SF3">
    <property type="entry name" value="PIGGYBAC TRANSPOSABLE ELEMENT-DERIVED PROTEIN 4"/>
    <property type="match status" value="1"/>
</dbReference>
<feature type="non-terminal residue" evidence="3">
    <location>
        <position position="1"/>
    </location>
</feature>
<keyword evidence="4" id="KW-1185">Reference proteome</keyword>
<evidence type="ECO:0000256" key="1">
    <source>
        <dbReference type="SAM" id="MobiDB-lite"/>
    </source>
</evidence>
<feature type="region of interest" description="Disordered" evidence="1">
    <location>
        <begin position="503"/>
        <end position="538"/>
    </location>
</feature>
<dbReference type="EMBL" id="FZQP02000656">
    <property type="protein sequence ID" value="VVC89859.1"/>
    <property type="molecule type" value="Genomic_DNA"/>
</dbReference>
<evidence type="ECO:0000313" key="3">
    <source>
        <dbReference type="EMBL" id="VVC89859.1"/>
    </source>
</evidence>
<sequence length="538" mass="61008">RGKGKGRGKGKQGREDSRVWSPCPLLPGVPTVPPPRTPQPYHRATGDVPSPTNGSPFCRDHTSSELLPVLSVQRLALEKAITVLRDIIEPGEDSEVDSDEILDISLKPRHIDEYPMDFDSIAELEVAEEVQELDDAADESIRNMVRLEADLLHFDWLGEPDNFEGVREVFTVPCTGPTFNNAELTPVEIFLKIWDADILAHIVLETNRYGAELMNLTMPLKPGSRLSRWKDVTVDEIRRFLAILMLQSLIINNVEREYWYPALEDLKIDNASLPVPSSKLDKIIAVIEHLNKKFSSLYLLEHNVAIDESLLLWKGRLSFAQKIATKKARAGIKSYELCESRTGYLWRMEVYSGKGHAHVAQVGEPEERGEELEKDEPESATVQIVLNLMRPILNKGYKLIMDNFYNAPLLYGYYRYKPQVVLDYNLSMGGIDHKDQMLSAYPIERARNIIWYKKLFHRLINVSTHNSFVMFNHNRTPALGDRAFRLQLAKQLLQISLPAAPSRPLTPAARPAPPVARPGVQGMHLPAKNDKKQRCKLC</sequence>
<evidence type="ECO:0000313" key="4">
    <source>
        <dbReference type="Proteomes" id="UP000324832"/>
    </source>
</evidence>
<feature type="non-terminal residue" evidence="3">
    <location>
        <position position="538"/>
    </location>
</feature>
<accession>A0A5E4PY94</accession>
<proteinExistence type="predicted"/>